<name>A0A0E9U7N5_ANGAN</name>
<reference evidence="2" key="1">
    <citation type="submission" date="2014-11" db="EMBL/GenBank/DDBJ databases">
        <authorList>
            <person name="Amaro Gonzalez C."/>
        </authorList>
    </citation>
    <scope>NUCLEOTIDE SEQUENCE</scope>
</reference>
<organism evidence="2">
    <name type="scientific">Anguilla anguilla</name>
    <name type="common">European freshwater eel</name>
    <name type="synonym">Muraena anguilla</name>
    <dbReference type="NCBI Taxonomy" id="7936"/>
    <lineage>
        <taxon>Eukaryota</taxon>
        <taxon>Metazoa</taxon>
        <taxon>Chordata</taxon>
        <taxon>Craniata</taxon>
        <taxon>Vertebrata</taxon>
        <taxon>Euteleostomi</taxon>
        <taxon>Actinopterygii</taxon>
        <taxon>Neopterygii</taxon>
        <taxon>Teleostei</taxon>
        <taxon>Anguilliformes</taxon>
        <taxon>Anguillidae</taxon>
        <taxon>Anguilla</taxon>
    </lineage>
</organism>
<protein>
    <recommendedName>
        <fullName evidence="3">Chemokine interleukin-8-like domain-containing protein</fullName>
    </recommendedName>
</protein>
<sequence length="66" mass="7483">MRIIILFWICAALVITDMTEAHPMSDSQRCICTGQMRSQIRPQEHPHVPGVSRDPRHVTGLKLLCS</sequence>
<dbReference type="EMBL" id="GBXM01047387">
    <property type="protein sequence ID" value="JAH61190.1"/>
    <property type="molecule type" value="Transcribed_RNA"/>
</dbReference>
<reference evidence="2" key="2">
    <citation type="journal article" date="2015" name="Fish Shellfish Immunol.">
        <title>Early steps in the European eel (Anguilla anguilla)-Vibrio vulnificus interaction in the gills: Role of the RtxA13 toxin.</title>
        <authorList>
            <person name="Callol A."/>
            <person name="Pajuelo D."/>
            <person name="Ebbesson L."/>
            <person name="Teles M."/>
            <person name="MacKenzie S."/>
            <person name="Amaro C."/>
        </authorList>
    </citation>
    <scope>NUCLEOTIDE SEQUENCE</scope>
</reference>
<keyword evidence="1" id="KW-0732">Signal</keyword>
<proteinExistence type="predicted"/>
<dbReference type="AlphaFoldDB" id="A0A0E9U7N5"/>
<feature type="chain" id="PRO_5002433044" description="Chemokine interleukin-8-like domain-containing protein" evidence="1">
    <location>
        <begin position="22"/>
        <end position="66"/>
    </location>
</feature>
<accession>A0A0E9U7N5</accession>
<feature type="signal peptide" evidence="1">
    <location>
        <begin position="1"/>
        <end position="21"/>
    </location>
</feature>
<evidence type="ECO:0000313" key="2">
    <source>
        <dbReference type="EMBL" id="JAH61190.1"/>
    </source>
</evidence>
<evidence type="ECO:0008006" key="3">
    <source>
        <dbReference type="Google" id="ProtNLM"/>
    </source>
</evidence>
<evidence type="ECO:0000256" key="1">
    <source>
        <dbReference type="SAM" id="SignalP"/>
    </source>
</evidence>